<comment type="caution">
    <text evidence="5">The sequence shown here is derived from an EMBL/GenBank/DDBJ whole genome shotgun (WGS) entry which is preliminary data.</text>
</comment>
<dbReference type="PRINTS" id="PR00411">
    <property type="entry name" value="PNDRDTASEI"/>
</dbReference>
<dbReference type="AlphaFoldDB" id="A0A395NUM7"/>
<protein>
    <submittedName>
        <fullName evidence="5">Fad nadp-binding domain-containing</fullName>
    </submittedName>
</protein>
<dbReference type="OrthoDB" id="2915840at2759"/>
<feature type="signal peptide" evidence="4">
    <location>
        <begin position="1"/>
        <end position="18"/>
    </location>
</feature>
<dbReference type="PANTHER" id="PTHR23023">
    <property type="entry name" value="DIMETHYLANILINE MONOOXYGENASE"/>
    <property type="match status" value="1"/>
</dbReference>
<keyword evidence="3" id="KW-0560">Oxidoreductase</keyword>
<dbReference type="GO" id="GO:0016491">
    <property type="term" value="F:oxidoreductase activity"/>
    <property type="evidence" value="ECO:0007669"/>
    <property type="project" value="UniProtKB-KW"/>
</dbReference>
<accession>A0A395NUM7</accession>
<dbReference type="Gene3D" id="3.50.50.60">
    <property type="entry name" value="FAD/NAD(P)-binding domain"/>
    <property type="match status" value="1"/>
</dbReference>
<evidence type="ECO:0000256" key="1">
    <source>
        <dbReference type="ARBA" id="ARBA00022630"/>
    </source>
</evidence>
<name>A0A395NUM7_TRIAR</name>
<keyword evidence="4" id="KW-0732">Signal</keyword>
<reference evidence="5 6" key="1">
    <citation type="journal article" date="2018" name="PLoS Pathog.">
        <title>Evolution of structural diversity of trichothecenes, a family of toxins produced by plant pathogenic and entomopathogenic fungi.</title>
        <authorList>
            <person name="Proctor R.H."/>
            <person name="McCormick S.P."/>
            <person name="Kim H.S."/>
            <person name="Cardoza R.E."/>
            <person name="Stanley A.M."/>
            <person name="Lindo L."/>
            <person name="Kelly A."/>
            <person name="Brown D.W."/>
            <person name="Lee T."/>
            <person name="Vaughan M.M."/>
            <person name="Alexander N.J."/>
            <person name="Busman M."/>
            <person name="Gutierrez S."/>
        </authorList>
    </citation>
    <scope>NUCLEOTIDE SEQUENCE [LARGE SCALE GENOMIC DNA]</scope>
    <source>
        <strain evidence="5 6">IBT 40837</strain>
    </source>
</reference>
<dbReference type="InterPro" id="IPR050346">
    <property type="entry name" value="FMO-like"/>
</dbReference>
<organism evidence="5 6">
    <name type="scientific">Trichoderma arundinaceum</name>
    <dbReference type="NCBI Taxonomy" id="490622"/>
    <lineage>
        <taxon>Eukaryota</taxon>
        <taxon>Fungi</taxon>
        <taxon>Dikarya</taxon>
        <taxon>Ascomycota</taxon>
        <taxon>Pezizomycotina</taxon>
        <taxon>Sordariomycetes</taxon>
        <taxon>Hypocreomycetidae</taxon>
        <taxon>Hypocreales</taxon>
        <taxon>Hypocreaceae</taxon>
        <taxon>Trichoderma</taxon>
    </lineage>
</organism>
<gene>
    <name evidence="5" type="ORF">TARUN_2489</name>
</gene>
<dbReference type="Pfam" id="PF13738">
    <property type="entry name" value="Pyr_redox_3"/>
    <property type="match status" value="1"/>
</dbReference>
<keyword evidence="1" id="KW-0285">Flavoprotein</keyword>
<dbReference type="Proteomes" id="UP000266272">
    <property type="component" value="Unassembled WGS sequence"/>
</dbReference>
<dbReference type="EMBL" id="PXOA01000141">
    <property type="protein sequence ID" value="RFU79735.1"/>
    <property type="molecule type" value="Genomic_DNA"/>
</dbReference>
<dbReference type="SUPFAM" id="SSF51905">
    <property type="entry name" value="FAD/NAD(P)-binding domain"/>
    <property type="match status" value="1"/>
</dbReference>
<feature type="chain" id="PRO_5017423980" evidence="4">
    <location>
        <begin position="19"/>
        <end position="569"/>
    </location>
</feature>
<keyword evidence="6" id="KW-1185">Reference proteome</keyword>
<evidence type="ECO:0000256" key="4">
    <source>
        <dbReference type="SAM" id="SignalP"/>
    </source>
</evidence>
<dbReference type="InterPro" id="IPR036188">
    <property type="entry name" value="FAD/NAD-bd_sf"/>
</dbReference>
<evidence type="ECO:0000256" key="3">
    <source>
        <dbReference type="ARBA" id="ARBA00023002"/>
    </source>
</evidence>
<evidence type="ECO:0000313" key="5">
    <source>
        <dbReference type="EMBL" id="RFU79735.1"/>
    </source>
</evidence>
<evidence type="ECO:0000313" key="6">
    <source>
        <dbReference type="Proteomes" id="UP000266272"/>
    </source>
</evidence>
<sequence length="569" mass="63220">MPARVIIIGAGWAGLAAAKTYLQANPTISLTILESEATVGGVWSKARCYPGFIADGPVGLFDFSDLPMPSVVGLKNWDELPGIKVHEYLHEYARRFHLLERCRFSCRVQNICRESSEKGWIVDVQVTGEDGKRVSENLYCDKLIVATGLFSRPKYPDVTATEFKGLAIHTKDIGRQHETLLGGDVKSIAIYGGGKSAVDAVNLCIEAGKKVDWIISDKGNGPNRLFNTRLKWGIHIGLLVGRWKDIFSTSIFSINTRFGRFFYSGKSKIGTWLINKFWSFATKQMRTGGLYSGMTVENRQKLLPEVESALFSGAGSAALHSCPKFIPELSRPDGLITIHRARINSAQDQILYLSNGEIIHCQALVYGTGWSNEDMLFEPSLGLSLGLPKPAVLEDKASREYWQSLHTGADADVLSLLPFLKGSPGPQSAATLTPFRLYRYMLPSSLAQDNDRSLIFLGYLASIQTHIFSEVSSLWAICWLENLVDLRIPKSKEDIDYEIAKVNAWSLRKNLSQDPNASSGIQHLIDLLMKDMGLKAKRKEGLGVKDMLVPYRSQDYLGIVDEILQRPKV</sequence>
<keyword evidence="2" id="KW-0274">FAD</keyword>
<proteinExistence type="predicted"/>
<evidence type="ECO:0000256" key="2">
    <source>
        <dbReference type="ARBA" id="ARBA00022827"/>
    </source>
</evidence>